<feature type="domain" description="Cupin type-2" evidence="1">
    <location>
        <begin position="55"/>
        <end position="125"/>
    </location>
</feature>
<dbReference type="Pfam" id="PF07883">
    <property type="entry name" value="Cupin_2"/>
    <property type="match status" value="1"/>
</dbReference>
<dbReference type="Proteomes" id="UP000673383">
    <property type="component" value="Unassembled WGS sequence"/>
</dbReference>
<gene>
    <name evidence="2" type="ORF">JOH49_006167</name>
</gene>
<dbReference type="SUPFAM" id="SSF51182">
    <property type="entry name" value="RmlC-like cupins"/>
    <property type="match status" value="1"/>
</dbReference>
<dbReference type="EMBL" id="JAFICZ010000001">
    <property type="protein sequence ID" value="MBP1296414.1"/>
    <property type="molecule type" value="Genomic_DNA"/>
</dbReference>
<protein>
    <submittedName>
        <fullName evidence="2">Quercetin dioxygenase-like cupin family protein</fullName>
    </submittedName>
</protein>
<organism evidence="2 3">
    <name type="scientific">Bradyrhizobium elkanii</name>
    <dbReference type="NCBI Taxonomy" id="29448"/>
    <lineage>
        <taxon>Bacteria</taxon>
        <taxon>Pseudomonadati</taxon>
        <taxon>Pseudomonadota</taxon>
        <taxon>Alphaproteobacteria</taxon>
        <taxon>Hyphomicrobiales</taxon>
        <taxon>Nitrobacteraceae</taxon>
        <taxon>Bradyrhizobium</taxon>
    </lineage>
</organism>
<keyword evidence="2" id="KW-0560">Oxidoreductase</keyword>
<accession>A0A8I1YD80</accession>
<dbReference type="GO" id="GO:0051213">
    <property type="term" value="F:dioxygenase activity"/>
    <property type="evidence" value="ECO:0007669"/>
    <property type="project" value="UniProtKB-KW"/>
</dbReference>
<name>A0A8I1YD80_BRAEL</name>
<dbReference type="CDD" id="cd02208">
    <property type="entry name" value="cupin_RmlC-like"/>
    <property type="match status" value="1"/>
</dbReference>
<dbReference type="InterPro" id="IPR011051">
    <property type="entry name" value="RmlC_Cupin_sf"/>
</dbReference>
<sequence>MSARPPANGISKSIPQPIVDIRLASLEASEKVVFGPLSFYQPLIDRGETPVFMGIQTCEPGYFQPMHWHPYTECLVVLEGEANAWLIGKETEKKRGKAGDVFEFPPNVPHAFEVAGQATVRVLGVHCSPVRIVHFVDSSLVMKNGYQVLDEQLAPTY</sequence>
<dbReference type="InterPro" id="IPR014710">
    <property type="entry name" value="RmlC-like_jellyroll"/>
</dbReference>
<keyword evidence="2" id="KW-0223">Dioxygenase</keyword>
<dbReference type="InterPro" id="IPR013096">
    <property type="entry name" value="Cupin_2"/>
</dbReference>
<evidence type="ECO:0000313" key="2">
    <source>
        <dbReference type="EMBL" id="MBP1296414.1"/>
    </source>
</evidence>
<evidence type="ECO:0000259" key="1">
    <source>
        <dbReference type="Pfam" id="PF07883"/>
    </source>
</evidence>
<dbReference type="RefSeq" id="WP_209944569.1">
    <property type="nucleotide sequence ID" value="NZ_JAFICZ010000001.1"/>
</dbReference>
<dbReference type="AlphaFoldDB" id="A0A8I1YD80"/>
<evidence type="ECO:0000313" key="3">
    <source>
        <dbReference type="Proteomes" id="UP000673383"/>
    </source>
</evidence>
<proteinExistence type="predicted"/>
<dbReference type="Gene3D" id="2.60.120.10">
    <property type="entry name" value="Jelly Rolls"/>
    <property type="match status" value="1"/>
</dbReference>
<reference evidence="2" key="1">
    <citation type="submission" date="2021-02" db="EMBL/GenBank/DDBJ databases">
        <title>Genomic Encyclopedia of Type Strains, Phase IV (KMG-V): Genome sequencing to study the core and pangenomes of soil and plant-associated prokaryotes.</title>
        <authorList>
            <person name="Whitman W."/>
        </authorList>
    </citation>
    <scope>NUCLEOTIDE SEQUENCE</scope>
    <source>
        <strain evidence="2">USDA 406</strain>
    </source>
</reference>
<comment type="caution">
    <text evidence="2">The sequence shown here is derived from an EMBL/GenBank/DDBJ whole genome shotgun (WGS) entry which is preliminary data.</text>
</comment>